<dbReference type="GO" id="GO:0003676">
    <property type="term" value="F:nucleic acid binding"/>
    <property type="evidence" value="ECO:0007669"/>
    <property type="project" value="InterPro"/>
</dbReference>
<proteinExistence type="inferred from homology"/>
<dbReference type="eggNOG" id="KOG2184">
    <property type="taxonomic scope" value="Eukaryota"/>
</dbReference>
<protein>
    <recommendedName>
        <fullName evidence="3">G-patch domain-containing protein</fullName>
    </recommendedName>
</protein>
<evidence type="ECO:0000313" key="4">
    <source>
        <dbReference type="EMBL" id="EAT86200.1"/>
    </source>
</evidence>
<evidence type="ECO:0000256" key="2">
    <source>
        <dbReference type="SAM" id="MobiDB-lite"/>
    </source>
</evidence>
<dbReference type="EMBL" id="CH445333">
    <property type="protein sequence ID" value="EAT86200.1"/>
    <property type="molecule type" value="Genomic_DNA"/>
</dbReference>
<feature type="region of interest" description="Disordered" evidence="2">
    <location>
        <begin position="72"/>
        <end position="127"/>
    </location>
</feature>
<evidence type="ECO:0000259" key="3">
    <source>
        <dbReference type="PROSITE" id="PS50174"/>
    </source>
</evidence>
<sequence length="596" mass="66489">MDGDGDGQKRKRTFRQEPKKKAKLDDGSAKLKSGFGAKLLAKMGYTGEGGLGREGEGISEPIQVVMRGTKGGVGIVAEKSEQQRREERRKAEANGEEYVDTSEEERRQKKQKKAKAKGEARTAAPRPKKTVFEMEAAGMHVPLALQSIIDATTGASTPTSGVSLRGTDVVPFESSLQARTLRSKTLQLLSPSSQDVIQPRSRRINTQTYTHPSEALVARTTIDEEEAIKRGTTSSYETMMLKSPNGDVKEPHPMVHLLETWTPVLPPFVAKRVLEQVTRKLSTSVHDWNPRKFKRSPHTWLVEWLPYLRPSDLDPKGTGLVSEVKRKLRHALQSIDLSRGPLAGMESWKKVFGKAEFDHLLTAHLVPRLAAYLRDNLEVNPAEQDLAPLEAVFAWKGLISNQTIGELLRAQFFPKFLDIIHQWLSSEEVVFGEVDKWIEWWRDEILKADINDLPSVAACWDEVYTLINQALDLGSARLTDLPAPRVESTRASPETPQFSKSVNMEAPRPAPQLDEMTFKDVVEEYCAEENLLMIPLREAHDTTGLPLFRITASASGKGGAIAYLKGDILWVQNKKDKSVWEPHGLDEALVAKAEGK</sequence>
<name>Q0UPE5_PHANO</name>
<dbReference type="GO" id="GO:0000390">
    <property type="term" value="P:spliceosomal complex disassembly"/>
    <property type="evidence" value="ECO:0000318"/>
    <property type="project" value="GO_Central"/>
</dbReference>
<feature type="compositionally biased region" description="Basic and acidic residues" evidence="2">
    <location>
        <begin position="78"/>
        <end position="93"/>
    </location>
</feature>
<feature type="domain" description="G-patch" evidence="3">
    <location>
        <begin position="32"/>
        <end position="78"/>
    </location>
</feature>
<dbReference type="PANTHER" id="PTHR23329:SF1">
    <property type="entry name" value="TUFTELIN-INTERACTING PROTEIN 11"/>
    <property type="match status" value="1"/>
</dbReference>
<dbReference type="KEGG" id="pno:SNOG_06369"/>
<dbReference type="Pfam" id="PF01585">
    <property type="entry name" value="G-patch"/>
    <property type="match status" value="1"/>
</dbReference>
<reference evidence="5" key="1">
    <citation type="journal article" date="2007" name="Plant Cell">
        <title>Dothideomycete-plant interactions illuminated by genome sequencing and EST analysis of the wheat pathogen Stagonospora nodorum.</title>
        <authorList>
            <person name="Hane J.K."/>
            <person name="Lowe R.G."/>
            <person name="Solomon P.S."/>
            <person name="Tan K.C."/>
            <person name="Schoch C.L."/>
            <person name="Spatafora J.W."/>
            <person name="Crous P.W."/>
            <person name="Kodira C."/>
            <person name="Birren B.W."/>
            <person name="Galagan J.E."/>
            <person name="Torriani S.F."/>
            <person name="McDonald B.A."/>
            <person name="Oliver R.P."/>
        </authorList>
    </citation>
    <scope>NUCLEOTIDE SEQUENCE [LARGE SCALE GENOMIC DNA]</scope>
    <source>
        <strain evidence="5">SN15 / ATCC MYA-4574 / FGSC 10173</strain>
    </source>
</reference>
<feature type="region of interest" description="Disordered" evidence="2">
    <location>
        <begin position="1"/>
        <end position="35"/>
    </location>
</feature>
<dbReference type="PROSITE" id="PS50174">
    <property type="entry name" value="G_PATCH"/>
    <property type="match status" value="1"/>
</dbReference>
<feature type="compositionally biased region" description="Basic and acidic residues" evidence="2">
    <location>
        <begin position="14"/>
        <end position="29"/>
    </location>
</feature>
<evidence type="ECO:0000313" key="5">
    <source>
        <dbReference type="Proteomes" id="UP000001055"/>
    </source>
</evidence>
<dbReference type="GeneID" id="5973621"/>
<accession>Q0UPE5</accession>
<dbReference type="AlphaFoldDB" id="Q0UPE5"/>
<dbReference type="Pfam" id="PF07842">
    <property type="entry name" value="GCFC"/>
    <property type="match status" value="1"/>
</dbReference>
<feature type="compositionally biased region" description="Polar residues" evidence="2">
    <location>
        <begin position="489"/>
        <end position="502"/>
    </location>
</feature>
<gene>
    <name evidence="4" type="ORF">SNOG_06369</name>
</gene>
<dbReference type="OMA" id="HMRKALH"/>
<dbReference type="GO" id="GO:0071008">
    <property type="term" value="C:U2-type post-mRNA release spliceosomal complex"/>
    <property type="evidence" value="ECO:0000318"/>
    <property type="project" value="GO_Central"/>
</dbReference>
<dbReference type="SMART" id="SM00443">
    <property type="entry name" value="G_patch"/>
    <property type="match status" value="1"/>
</dbReference>
<dbReference type="PANTHER" id="PTHR23329">
    <property type="entry name" value="TUFTELIN-INTERACTING PROTEIN 11-RELATED"/>
    <property type="match status" value="1"/>
</dbReference>
<dbReference type="InterPro" id="IPR045211">
    <property type="entry name" value="TFP11/STIP/Ntr1"/>
</dbReference>
<comment type="similarity">
    <text evidence="1">Belongs to the TFP11/STIP family.</text>
</comment>
<dbReference type="RefSeq" id="XP_001796742.1">
    <property type="nucleotide sequence ID" value="XM_001796690.1"/>
</dbReference>
<dbReference type="VEuPathDB" id="FungiDB:JI435_063710"/>
<dbReference type="InterPro" id="IPR022783">
    <property type="entry name" value="GCFC_dom"/>
</dbReference>
<feature type="compositionally biased region" description="Acidic residues" evidence="2">
    <location>
        <begin position="94"/>
        <end position="103"/>
    </location>
</feature>
<evidence type="ECO:0000256" key="1">
    <source>
        <dbReference type="ARBA" id="ARBA00010900"/>
    </source>
</evidence>
<dbReference type="InterPro" id="IPR000467">
    <property type="entry name" value="G_patch_dom"/>
</dbReference>
<organism evidence="4 5">
    <name type="scientific">Phaeosphaeria nodorum (strain SN15 / ATCC MYA-4574 / FGSC 10173)</name>
    <name type="common">Glume blotch fungus</name>
    <name type="synonym">Parastagonospora nodorum</name>
    <dbReference type="NCBI Taxonomy" id="321614"/>
    <lineage>
        <taxon>Eukaryota</taxon>
        <taxon>Fungi</taxon>
        <taxon>Dikarya</taxon>
        <taxon>Ascomycota</taxon>
        <taxon>Pezizomycotina</taxon>
        <taxon>Dothideomycetes</taxon>
        <taxon>Pleosporomycetidae</taxon>
        <taxon>Pleosporales</taxon>
        <taxon>Pleosporineae</taxon>
        <taxon>Phaeosphaeriaceae</taxon>
        <taxon>Parastagonospora</taxon>
    </lineage>
</organism>
<dbReference type="Proteomes" id="UP000001055">
    <property type="component" value="Unassembled WGS sequence"/>
</dbReference>
<feature type="region of interest" description="Disordered" evidence="2">
    <location>
        <begin position="485"/>
        <end position="505"/>
    </location>
</feature>
<dbReference type="HOGENOM" id="CLU_007977_2_0_1"/>
<dbReference type="STRING" id="321614.Q0UPE5"/>
<dbReference type="InParanoid" id="Q0UPE5"/>